<dbReference type="InterPro" id="IPR013099">
    <property type="entry name" value="K_chnl_dom"/>
</dbReference>
<name>A0ABP7SEM9_9SPHN</name>
<feature type="transmembrane region" description="Helical" evidence="1">
    <location>
        <begin position="6"/>
        <end position="31"/>
    </location>
</feature>
<keyword evidence="1" id="KW-1133">Transmembrane helix</keyword>
<keyword evidence="3" id="KW-0406">Ion transport</keyword>
<dbReference type="Pfam" id="PF07885">
    <property type="entry name" value="Ion_trans_2"/>
    <property type="match status" value="1"/>
</dbReference>
<comment type="caution">
    <text evidence="3">The sequence shown here is derived from an EMBL/GenBank/DDBJ whole genome shotgun (WGS) entry which is preliminary data.</text>
</comment>
<dbReference type="SUPFAM" id="SSF81324">
    <property type="entry name" value="Voltage-gated potassium channels"/>
    <property type="match status" value="1"/>
</dbReference>
<dbReference type="Gene3D" id="1.10.287.70">
    <property type="match status" value="1"/>
</dbReference>
<keyword evidence="3" id="KW-0407">Ion channel</keyword>
<organism evidence="3 4">
    <name type="scientific">Sphingomonas humi</name>
    <dbReference type="NCBI Taxonomy" id="335630"/>
    <lineage>
        <taxon>Bacteria</taxon>
        <taxon>Pseudomonadati</taxon>
        <taxon>Pseudomonadota</taxon>
        <taxon>Alphaproteobacteria</taxon>
        <taxon>Sphingomonadales</taxon>
        <taxon>Sphingomonadaceae</taxon>
        <taxon>Sphingomonas</taxon>
    </lineage>
</organism>
<evidence type="ECO:0000313" key="4">
    <source>
        <dbReference type="Proteomes" id="UP001501310"/>
    </source>
</evidence>
<feature type="transmembrane region" description="Helical" evidence="1">
    <location>
        <begin position="43"/>
        <end position="69"/>
    </location>
</feature>
<reference evidence="4" key="1">
    <citation type="journal article" date="2019" name="Int. J. Syst. Evol. Microbiol.">
        <title>The Global Catalogue of Microorganisms (GCM) 10K type strain sequencing project: providing services to taxonomists for standard genome sequencing and annotation.</title>
        <authorList>
            <consortium name="The Broad Institute Genomics Platform"/>
            <consortium name="The Broad Institute Genome Sequencing Center for Infectious Disease"/>
            <person name="Wu L."/>
            <person name="Ma J."/>
        </authorList>
    </citation>
    <scope>NUCLEOTIDE SEQUENCE [LARGE SCALE GENOMIC DNA]</scope>
    <source>
        <strain evidence="4">JCM 16603</strain>
    </source>
</reference>
<evidence type="ECO:0000256" key="1">
    <source>
        <dbReference type="SAM" id="Phobius"/>
    </source>
</evidence>
<dbReference type="RefSeq" id="WP_344711186.1">
    <property type="nucleotide sequence ID" value="NZ_BAAAZD010000002.1"/>
</dbReference>
<evidence type="ECO:0000259" key="2">
    <source>
        <dbReference type="Pfam" id="PF07885"/>
    </source>
</evidence>
<sequence length="149" mass="16303">MLLTTVVAVALIGACFLVHLWVLEGLGRWIYRKGNRIRHPLPIVLTTVFAAHLVEVVLYALGLSLLDWAGEGELTGAILGGPGWFEDHFYFSIASYTTLGIGDILPRGNIRIVAGLEALNGLVLVAWSASFTYLIMERLWGRKGPGEDI</sequence>
<accession>A0ABP7SEM9</accession>
<evidence type="ECO:0000313" key="3">
    <source>
        <dbReference type="EMBL" id="GAA4010762.1"/>
    </source>
</evidence>
<dbReference type="EMBL" id="BAAAZD010000002">
    <property type="protein sequence ID" value="GAA4010762.1"/>
    <property type="molecule type" value="Genomic_DNA"/>
</dbReference>
<keyword evidence="1" id="KW-0812">Transmembrane</keyword>
<keyword evidence="3" id="KW-0813">Transport</keyword>
<dbReference type="GO" id="GO:0034220">
    <property type="term" value="P:monoatomic ion transmembrane transport"/>
    <property type="evidence" value="ECO:0007669"/>
    <property type="project" value="UniProtKB-KW"/>
</dbReference>
<keyword evidence="1" id="KW-0472">Membrane</keyword>
<feature type="transmembrane region" description="Helical" evidence="1">
    <location>
        <begin position="118"/>
        <end position="136"/>
    </location>
</feature>
<dbReference type="Proteomes" id="UP001501310">
    <property type="component" value="Unassembled WGS sequence"/>
</dbReference>
<proteinExistence type="predicted"/>
<feature type="domain" description="Potassium channel" evidence="2">
    <location>
        <begin position="84"/>
        <end position="131"/>
    </location>
</feature>
<gene>
    <name evidence="3" type="ORF">GCM10022211_26610</name>
</gene>
<protein>
    <submittedName>
        <fullName evidence="3">Potassium channel family protein</fullName>
    </submittedName>
</protein>
<keyword evidence="4" id="KW-1185">Reference proteome</keyword>